<dbReference type="Proteomes" id="UP001055115">
    <property type="component" value="Unassembled WGS sequence"/>
</dbReference>
<dbReference type="AlphaFoldDB" id="A0AA37LAR2"/>
<feature type="region of interest" description="Disordered" evidence="1">
    <location>
        <begin position="73"/>
        <end position="117"/>
    </location>
</feature>
<proteinExistence type="predicted"/>
<sequence>MVVDQQTVKHLVDNGHVISDKEVSEIAQDEKALTGNPVPAAGVLAGTSIFYDLTFRPSSNPFFTATAQSLRDKQQNFSTEEAEIEKKPQSDITKDDAKDIQSAESIANKNEKPLQSEVKDSVEKYKLSAPYLDKAFILMVYTVKRFR</sequence>
<keyword evidence="3" id="KW-1185">Reference proteome</keyword>
<organism evidence="2 3">
    <name type="scientific">Colletotrichum spaethianum</name>
    <dbReference type="NCBI Taxonomy" id="700344"/>
    <lineage>
        <taxon>Eukaryota</taxon>
        <taxon>Fungi</taxon>
        <taxon>Dikarya</taxon>
        <taxon>Ascomycota</taxon>
        <taxon>Pezizomycotina</taxon>
        <taxon>Sordariomycetes</taxon>
        <taxon>Hypocreomycetidae</taxon>
        <taxon>Glomerellales</taxon>
        <taxon>Glomerellaceae</taxon>
        <taxon>Colletotrichum</taxon>
        <taxon>Colletotrichum spaethianum species complex</taxon>
    </lineage>
</organism>
<dbReference type="EMBL" id="BQXU01000006">
    <property type="protein sequence ID" value="GKT42873.1"/>
    <property type="molecule type" value="Genomic_DNA"/>
</dbReference>
<feature type="compositionally biased region" description="Basic and acidic residues" evidence="1">
    <location>
        <begin position="84"/>
        <end position="101"/>
    </location>
</feature>
<dbReference type="RefSeq" id="XP_049125223.1">
    <property type="nucleotide sequence ID" value="XM_049269266.1"/>
</dbReference>
<evidence type="ECO:0000256" key="1">
    <source>
        <dbReference type="SAM" id="MobiDB-lite"/>
    </source>
</evidence>
<dbReference type="GeneID" id="73323856"/>
<name>A0AA37LAR2_9PEZI</name>
<reference evidence="2 3" key="1">
    <citation type="submission" date="2022-03" db="EMBL/GenBank/DDBJ databases">
        <title>Genome data of Colletotrichum spp.</title>
        <authorList>
            <person name="Utami Y.D."/>
            <person name="Hiruma K."/>
        </authorList>
    </citation>
    <scope>NUCLEOTIDE SEQUENCE [LARGE SCALE GENOMIC DNA]</scope>
    <source>
        <strain evidence="2 3">MAFF 239500</strain>
    </source>
</reference>
<comment type="caution">
    <text evidence="2">The sequence shown here is derived from an EMBL/GenBank/DDBJ whole genome shotgun (WGS) entry which is preliminary data.</text>
</comment>
<accession>A0AA37LAR2</accession>
<protein>
    <submittedName>
        <fullName evidence="2">Uncharacterized protein</fullName>
    </submittedName>
</protein>
<evidence type="ECO:0000313" key="2">
    <source>
        <dbReference type="EMBL" id="GKT42873.1"/>
    </source>
</evidence>
<evidence type="ECO:0000313" key="3">
    <source>
        <dbReference type="Proteomes" id="UP001055115"/>
    </source>
</evidence>
<gene>
    <name evidence="2" type="ORF">ColSpa_03054</name>
</gene>